<proteinExistence type="predicted"/>
<evidence type="ECO:0000313" key="2">
    <source>
        <dbReference type="Proteomes" id="UP000256970"/>
    </source>
</evidence>
<dbReference type="AlphaFoldDB" id="A0A383WCZ2"/>
<protein>
    <submittedName>
        <fullName evidence="1">Uncharacterized protein</fullName>
    </submittedName>
</protein>
<keyword evidence="2" id="KW-1185">Reference proteome</keyword>
<evidence type="ECO:0000313" key="1">
    <source>
        <dbReference type="EMBL" id="SZX75497.1"/>
    </source>
</evidence>
<dbReference type="EMBL" id="FNXT01001234">
    <property type="protein sequence ID" value="SZX75497.1"/>
    <property type="molecule type" value="Genomic_DNA"/>
</dbReference>
<reference evidence="1 2" key="1">
    <citation type="submission" date="2016-10" db="EMBL/GenBank/DDBJ databases">
        <authorList>
            <person name="Cai Z."/>
        </authorList>
    </citation>
    <scope>NUCLEOTIDE SEQUENCE [LARGE SCALE GENOMIC DNA]</scope>
</reference>
<accession>A0A383WCZ2</accession>
<sequence>MDGDAVYELLEACFAAGVWSLLDVYCMCASSKLLRSAWLQLLRQQPDPAWLLAAVADAANARTPKLQAKATAVVRWLLHSLPEARLAEHPSVPAGLLAIPSVPCQLAETLCKLGVKVPYKEIVAAARQRVEGVEVWIVAQSSDRFNLSPTQSCRRASDIPPLIRKVYKGWGASGILLELGLFEVDDADVPDILHLSINSTSATT</sequence>
<organism evidence="1 2">
    <name type="scientific">Tetradesmus obliquus</name>
    <name type="common">Green alga</name>
    <name type="synonym">Acutodesmus obliquus</name>
    <dbReference type="NCBI Taxonomy" id="3088"/>
    <lineage>
        <taxon>Eukaryota</taxon>
        <taxon>Viridiplantae</taxon>
        <taxon>Chlorophyta</taxon>
        <taxon>core chlorophytes</taxon>
        <taxon>Chlorophyceae</taxon>
        <taxon>CS clade</taxon>
        <taxon>Sphaeropleales</taxon>
        <taxon>Scenedesmaceae</taxon>
        <taxon>Tetradesmus</taxon>
    </lineage>
</organism>
<name>A0A383WCZ2_TETOB</name>
<gene>
    <name evidence="1" type="ORF">BQ4739_LOCUS15786</name>
</gene>
<dbReference type="Proteomes" id="UP000256970">
    <property type="component" value="Unassembled WGS sequence"/>
</dbReference>